<dbReference type="PANTHER" id="PTHR45228">
    <property type="entry name" value="CYCLIC DI-GMP PHOSPHODIESTERASE TM_0186-RELATED"/>
    <property type="match status" value="1"/>
</dbReference>
<dbReference type="InterPro" id="IPR021800">
    <property type="entry name" value="DUF3369"/>
</dbReference>
<evidence type="ECO:0000259" key="2">
    <source>
        <dbReference type="PROSITE" id="PS50110"/>
    </source>
</evidence>
<dbReference type="EMBL" id="JAOVZO020000015">
    <property type="protein sequence ID" value="MDC8013002.1"/>
    <property type="molecule type" value="Genomic_DNA"/>
</dbReference>
<keyword evidence="5" id="KW-1185">Reference proteome</keyword>
<comment type="caution">
    <text evidence="4">The sequence shown here is derived from an EMBL/GenBank/DDBJ whole genome shotgun (WGS) entry which is preliminary data.</text>
</comment>
<dbReference type="RefSeq" id="WP_263544692.1">
    <property type="nucleotide sequence ID" value="NZ_JAOVZO020000015.1"/>
</dbReference>
<protein>
    <submittedName>
        <fullName evidence="4">DUF3369 domain-containing protein</fullName>
    </submittedName>
</protein>
<sequence>MGVLDDRFEFAAEPSDKRPPWKVLIVDDEPEIHNVTRLVLSSFRFAERPLELLSAYSSKEAAILLAEHEDTAVVLLDVVMETEQAGLDLVRTIRGALGNHFVRIVLRTGQPGQAPEHEVIAAYDINDYKEKTELTAQKLATTLYAALRAYRDMRTIEASRLGLEHVIRASSRVFSQQQQPQQFASIVLGQLADLVGVQRGALCCRVAHPNGALPEHFEVAAATGDYANLLARNADEKLPGHIAQSLRGAYLNKRHVFADDHYVLHFADSQETEALLYVGESHTLDDLGLRLMEVFCSNVAIAFENLHLNRELFDSQLEMVYLLAGAAETRSQETANHVRRVGIIARMLGQLHGLPDETCELLNYAAPLHDIGKIGIPDAILNKPGPHTPEETAVMRTHAEIGAKLLGGSRRPMFKLAAQIAVSHHENWDGSGYPAGLAATQIPIEGRITALADVFDALGSRRCYKDAWPEDEIRLFIAEQRGRKFDPELTDLLFAHWDRIFHLRRELPDA</sequence>
<dbReference type="SMART" id="SM00471">
    <property type="entry name" value="HDc"/>
    <property type="match status" value="1"/>
</dbReference>
<dbReference type="SUPFAM" id="SSF52172">
    <property type="entry name" value="CheY-like"/>
    <property type="match status" value="1"/>
</dbReference>
<accession>A0A9X4BJ89</accession>
<dbReference type="Pfam" id="PF13487">
    <property type="entry name" value="HD_5"/>
    <property type="match status" value="1"/>
</dbReference>
<dbReference type="Gene3D" id="1.10.3210.10">
    <property type="entry name" value="Hypothetical protein af1432"/>
    <property type="match status" value="1"/>
</dbReference>
<feature type="domain" description="HD-GYP" evidence="3">
    <location>
        <begin position="312"/>
        <end position="509"/>
    </location>
</feature>
<dbReference type="InterPro" id="IPR052020">
    <property type="entry name" value="Cyclic_di-GMP/3'3'-cGAMP_PDE"/>
</dbReference>
<dbReference type="Proteomes" id="UP001139971">
    <property type="component" value="Unassembled WGS sequence"/>
</dbReference>
<gene>
    <name evidence="4" type="ORF">OD750_010645</name>
</gene>
<dbReference type="PROSITE" id="PS50110">
    <property type="entry name" value="RESPONSE_REGULATORY"/>
    <property type="match status" value="1"/>
</dbReference>
<dbReference type="GO" id="GO:0008081">
    <property type="term" value="F:phosphoric diester hydrolase activity"/>
    <property type="evidence" value="ECO:0007669"/>
    <property type="project" value="UniProtKB-ARBA"/>
</dbReference>
<dbReference type="Gene3D" id="3.40.50.2300">
    <property type="match status" value="1"/>
</dbReference>
<feature type="modified residue" description="4-aspartylphosphate" evidence="1">
    <location>
        <position position="77"/>
    </location>
</feature>
<keyword evidence="1" id="KW-0597">Phosphoprotein</keyword>
<evidence type="ECO:0000256" key="1">
    <source>
        <dbReference type="PROSITE-ProRule" id="PRU00169"/>
    </source>
</evidence>
<organism evidence="4 5">
    <name type="scientific">Tahibacter soli</name>
    <dbReference type="NCBI Taxonomy" id="2983605"/>
    <lineage>
        <taxon>Bacteria</taxon>
        <taxon>Pseudomonadati</taxon>
        <taxon>Pseudomonadota</taxon>
        <taxon>Gammaproteobacteria</taxon>
        <taxon>Lysobacterales</taxon>
        <taxon>Rhodanobacteraceae</taxon>
        <taxon>Tahibacter</taxon>
    </lineage>
</organism>
<proteinExistence type="predicted"/>
<evidence type="ECO:0000313" key="5">
    <source>
        <dbReference type="Proteomes" id="UP001139971"/>
    </source>
</evidence>
<dbReference type="InterPro" id="IPR011006">
    <property type="entry name" value="CheY-like_superfamily"/>
</dbReference>
<dbReference type="CDD" id="cd00077">
    <property type="entry name" value="HDc"/>
    <property type="match status" value="1"/>
</dbReference>
<evidence type="ECO:0000259" key="3">
    <source>
        <dbReference type="PROSITE" id="PS51832"/>
    </source>
</evidence>
<dbReference type="SUPFAM" id="SSF109604">
    <property type="entry name" value="HD-domain/PDEase-like"/>
    <property type="match status" value="1"/>
</dbReference>
<dbReference type="PANTHER" id="PTHR45228:SF9">
    <property type="entry name" value="3'3'-CGAMP-SPECIFIC PHOSPHODIESTERASE 2"/>
    <property type="match status" value="1"/>
</dbReference>
<dbReference type="InterPro" id="IPR003607">
    <property type="entry name" value="HD/PDEase_dom"/>
</dbReference>
<dbReference type="Pfam" id="PF11849">
    <property type="entry name" value="DUF3369"/>
    <property type="match status" value="1"/>
</dbReference>
<dbReference type="GO" id="GO:0000160">
    <property type="term" value="P:phosphorelay signal transduction system"/>
    <property type="evidence" value="ECO:0007669"/>
    <property type="project" value="InterPro"/>
</dbReference>
<dbReference type="AlphaFoldDB" id="A0A9X4BJ89"/>
<evidence type="ECO:0000313" key="4">
    <source>
        <dbReference type="EMBL" id="MDC8013002.1"/>
    </source>
</evidence>
<dbReference type="InterPro" id="IPR037522">
    <property type="entry name" value="HD_GYP_dom"/>
</dbReference>
<feature type="domain" description="Response regulatory" evidence="2">
    <location>
        <begin position="22"/>
        <end position="146"/>
    </location>
</feature>
<reference evidence="4" key="1">
    <citation type="submission" date="2023-02" db="EMBL/GenBank/DDBJ databases">
        <title>Tahibacter soli sp. nov. isolated from soil.</title>
        <authorList>
            <person name="Baek J.H."/>
            <person name="Lee J.K."/>
            <person name="Choi D.G."/>
            <person name="Jeon C.O."/>
        </authorList>
    </citation>
    <scope>NUCLEOTIDE SEQUENCE</scope>
    <source>
        <strain evidence="4">BL</strain>
    </source>
</reference>
<dbReference type="InterPro" id="IPR001789">
    <property type="entry name" value="Sig_transdc_resp-reg_receiver"/>
</dbReference>
<name>A0A9X4BJ89_9GAMM</name>
<dbReference type="PROSITE" id="PS51832">
    <property type="entry name" value="HD_GYP"/>
    <property type="match status" value="1"/>
</dbReference>